<sequence>MEMRGHSPEKATREKVALGLCFASHLKIFYYYLLYYLILLSKIQVTYRKASIVTTSDEDARRPRGRASSSFQQNTRIYFLSFLCSTDKIATAVSEENQPLQYGCNAV</sequence>
<keyword evidence="1" id="KW-0472">Membrane</keyword>
<dbReference type="AlphaFoldDB" id="W6UPB6"/>
<evidence type="ECO:0000256" key="1">
    <source>
        <dbReference type="SAM" id="Phobius"/>
    </source>
</evidence>
<dbReference type="Proteomes" id="UP000019149">
    <property type="component" value="Unassembled WGS sequence"/>
</dbReference>
<organism evidence="2 3">
    <name type="scientific">Echinococcus granulosus</name>
    <name type="common">Hydatid tapeworm</name>
    <dbReference type="NCBI Taxonomy" id="6210"/>
    <lineage>
        <taxon>Eukaryota</taxon>
        <taxon>Metazoa</taxon>
        <taxon>Spiralia</taxon>
        <taxon>Lophotrochozoa</taxon>
        <taxon>Platyhelminthes</taxon>
        <taxon>Cestoda</taxon>
        <taxon>Eucestoda</taxon>
        <taxon>Cyclophyllidea</taxon>
        <taxon>Taeniidae</taxon>
        <taxon>Echinococcus</taxon>
        <taxon>Echinococcus granulosus group</taxon>
    </lineage>
</organism>
<dbReference type="RefSeq" id="XP_024351318.1">
    <property type="nucleotide sequence ID" value="XM_024494224.1"/>
</dbReference>
<dbReference type="CTD" id="36340690"/>
<dbReference type="EMBL" id="APAU02000034">
    <property type="protein sequence ID" value="EUB60122.1"/>
    <property type="molecule type" value="Genomic_DNA"/>
</dbReference>
<keyword evidence="3" id="KW-1185">Reference proteome</keyword>
<accession>W6UPB6</accession>
<proteinExistence type="predicted"/>
<dbReference type="GeneID" id="36340690"/>
<keyword evidence="1" id="KW-0812">Transmembrane</keyword>
<keyword evidence="1" id="KW-1133">Transmembrane helix</keyword>
<evidence type="ECO:0000313" key="3">
    <source>
        <dbReference type="Proteomes" id="UP000019149"/>
    </source>
</evidence>
<gene>
    <name evidence="2" type="ORF">EGR_04975</name>
</gene>
<reference evidence="2 3" key="1">
    <citation type="journal article" date="2013" name="Nat. Genet.">
        <title>The genome of the hydatid tapeworm Echinococcus granulosus.</title>
        <authorList>
            <person name="Zheng H."/>
            <person name="Zhang W."/>
            <person name="Zhang L."/>
            <person name="Zhang Z."/>
            <person name="Li J."/>
            <person name="Lu G."/>
            <person name="Zhu Y."/>
            <person name="Wang Y."/>
            <person name="Huang Y."/>
            <person name="Liu J."/>
            <person name="Kang H."/>
            <person name="Chen J."/>
            <person name="Wang L."/>
            <person name="Chen A."/>
            <person name="Yu S."/>
            <person name="Gao Z."/>
            <person name="Jin L."/>
            <person name="Gu W."/>
            <person name="Wang Z."/>
            <person name="Zhao L."/>
            <person name="Shi B."/>
            <person name="Wen H."/>
            <person name="Lin R."/>
            <person name="Jones M.K."/>
            <person name="Brejova B."/>
            <person name="Vinar T."/>
            <person name="Zhao G."/>
            <person name="McManus D.P."/>
            <person name="Chen Z."/>
            <person name="Zhou Y."/>
            <person name="Wang S."/>
        </authorList>
    </citation>
    <scope>NUCLEOTIDE SEQUENCE [LARGE SCALE GENOMIC DNA]</scope>
</reference>
<name>W6UPB6_ECHGR</name>
<feature type="transmembrane region" description="Helical" evidence="1">
    <location>
        <begin position="16"/>
        <end position="39"/>
    </location>
</feature>
<evidence type="ECO:0000313" key="2">
    <source>
        <dbReference type="EMBL" id="EUB60122.1"/>
    </source>
</evidence>
<protein>
    <submittedName>
        <fullName evidence="2">Uncharacterized protein</fullName>
    </submittedName>
</protein>
<dbReference type="KEGG" id="egl:EGR_04975"/>
<comment type="caution">
    <text evidence="2">The sequence shown here is derived from an EMBL/GenBank/DDBJ whole genome shotgun (WGS) entry which is preliminary data.</text>
</comment>